<reference evidence="3 4" key="2">
    <citation type="submission" date="2018-11" db="EMBL/GenBank/DDBJ databases">
        <authorList>
            <consortium name="Pathogen Informatics"/>
        </authorList>
    </citation>
    <scope>NUCLEOTIDE SEQUENCE [LARGE SCALE GENOMIC DNA]</scope>
</reference>
<dbReference type="WBParaSite" id="HDID_0000425601-mRNA-1">
    <property type="protein sequence ID" value="HDID_0000425601-mRNA-1"/>
    <property type="gene ID" value="HDID_0000425601"/>
</dbReference>
<comment type="subcellular location">
    <subcellularLocation>
        <location evidence="1">Nucleus</location>
    </subcellularLocation>
</comment>
<dbReference type="Proteomes" id="UP000274504">
    <property type="component" value="Unassembled WGS sequence"/>
</dbReference>
<evidence type="ECO:0000313" key="5">
    <source>
        <dbReference type="WBParaSite" id="HDID_0000425601-mRNA-1"/>
    </source>
</evidence>
<accession>A0A0R3SH44</accession>
<gene>
    <name evidence="3" type="ORF">HDID_LOCUS4254</name>
</gene>
<dbReference type="STRING" id="6216.A0A0R3SH44"/>
<proteinExistence type="predicted"/>
<evidence type="ECO:0000256" key="2">
    <source>
        <dbReference type="ARBA" id="ARBA00023242"/>
    </source>
</evidence>
<evidence type="ECO:0000313" key="4">
    <source>
        <dbReference type="Proteomes" id="UP000274504"/>
    </source>
</evidence>
<dbReference type="OrthoDB" id="2195431at2759"/>
<dbReference type="AlphaFoldDB" id="A0A0R3SH44"/>
<reference evidence="5" key="1">
    <citation type="submission" date="2017-02" db="UniProtKB">
        <authorList>
            <consortium name="WormBaseParasite"/>
        </authorList>
    </citation>
    <scope>IDENTIFICATION</scope>
</reference>
<keyword evidence="2" id="KW-0539">Nucleus</keyword>
<name>A0A0R3SH44_HYMDI</name>
<organism evidence="5">
    <name type="scientific">Hymenolepis diminuta</name>
    <name type="common">Rat tapeworm</name>
    <dbReference type="NCBI Taxonomy" id="6216"/>
    <lineage>
        <taxon>Eukaryota</taxon>
        <taxon>Metazoa</taxon>
        <taxon>Spiralia</taxon>
        <taxon>Lophotrochozoa</taxon>
        <taxon>Platyhelminthes</taxon>
        <taxon>Cestoda</taxon>
        <taxon>Eucestoda</taxon>
        <taxon>Cyclophyllidea</taxon>
        <taxon>Hymenolepididae</taxon>
        <taxon>Hymenolepis</taxon>
    </lineage>
</organism>
<dbReference type="PANTHER" id="PTHR46765">
    <property type="entry name" value="P-LOOP CONTAINING NUCLEOSIDE TRIPHOSPHATE HYDROLASES SUPERFAMILY PROTEIN"/>
    <property type="match status" value="1"/>
</dbReference>
<dbReference type="InterPro" id="IPR053016">
    <property type="entry name" value="CTF18-RFC_complex"/>
</dbReference>
<dbReference type="EMBL" id="UYSG01001559">
    <property type="protein sequence ID" value="VDL46356.1"/>
    <property type="molecule type" value="Genomic_DNA"/>
</dbReference>
<dbReference type="PANTHER" id="PTHR46765:SF1">
    <property type="entry name" value="P-LOOP CONTAINING NUCLEOSIDE TRIPHOSPHATE HYDROLASES SUPERFAMILY PROTEIN"/>
    <property type="match status" value="1"/>
</dbReference>
<protein>
    <submittedName>
        <fullName evidence="5">E3 ubiquitin-protein ligase</fullName>
    </submittedName>
</protein>
<evidence type="ECO:0000256" key="1">
    <source>
        <dbReference type="ARBA" id="ARBA00004123"/>
    </source>
</evidence>
<dbReference type="GO" id="GO:0005634">
    <property type="term" value="C:nucleus"/>
    <property type="evidence" value="ECO:0007669"/>
    <property type="project" value="UniProtKB-SubCell"/>
</dbReference>
<evidence type="ECO:0000313" key="3">
    <source>
        <dbReference type="EMBL" id="VDL46356.1"/>
    </source>
</evidence>
<sequence>MAELMAGLEGSMSKDTQYNLFSAWQAVFTIPAPHILTRRINQISNQLRLRGQLQQQHLVSDTTLSARMKDASMQKARSASDWLVFSDCLLQHVQSSHDYILMRYISLLPAWFHLSFASTTRPTTESRWTLANSSSSFSPAVIRWPTLSNENAVAANRTISSLESLIENQWRAGGPSSALTTLRFLTHRQFLLDAASYVNRLISVMSMSLRPVNTQLYNTQERQHLLHLISIMISLGLDWVPHQTPDTGEPTYRLEPSLDSVAQFTSSANKSPGLSNLPYAVKQMLARELSMERMRRAEATNVPSVKNNGEGAEGASVASPLETDVKLPATTATGGRRKAVPMSDSFMAARLAPTAAPLMAAVEKKVRRDFFGRPIVEKKVELKGKQHFLNCFERLCKFCCMLINCGYYFIENQEPEEHCPINKTVWFKFKEGHSNAVRRPFLMKRFLKEN</sequence>